<evidence type="ECO:0000256" key="6">
    <source>
        <dbReference type="ARBA" id="ARBA00023136"/>
    </source>
</evidence>
<feature type="domain" description="GGDEF" evidence="8">
    <location>
        <begin position="238"/>
        <end position="389"/>
    </location>
</feature>
<dbReference type="PANTHER" id="PTHR45138">
    <property type="entry name" value="REGULATORY COMPONENTS OF SENSORY TRANSDUCTION SYSTEM"/>
    <property type="match status" value="1"/>
</dbReference>
<evidence type="ECO:0000259" key="8">
    <source>
        <dbReference type="PROSITE" id="PS50887"/>
    </source>
</evidence>
<organism evidence="9 10">
    <name type="scientific">Marinospirillum alkaliphilum DSM 21637</name>
    <dbReference type="NCBI Taxonomy" id="1122209"/>
    <lineage>
        <taxon>Bacteria</taxon>
        <taxon>Pseudomonadati</taxon>
        <taxon>Pseudomonadota</taxon>
        <taxon>Gammaproteobacteria</taxon>
        <taxon>Oceanospirillales</taxon>
        <taxon>Oceanospirillaceae</taxon>
        <taxon>Marinospirillum</taxon>
    </lineage>
</organism>
<dbReference type="InterPro" id="IPR043128">
    <property type="entry name" value="Rev_trsase/Diguanyl_cyclase"/>
</dbReference>
<dbReference type="GO" id="GO:0052621">
    <property type="term" value="F:diguanylate cyclase activity"/>
    <property type="evidence" value="ECO:0007669"/>
    <property type="project" value="UniProtKB-EC"/>
</dbReference>
<dbReference type="RefSeq" id="WP_072325400.1">
    <property type="nucleotide sequence ID" value="NZ_FPJW01000003.1"/>
</dbReference>
<evidence type="ECO:0000256" key="1">
    <source>
        <dbReference type="ARBA" id="ARBA00004651"/>
    </source>
</evidence>
<dbReference type="Pfam" id="PF17200">
    <property type="entry name" value="sCache_2"/>
    <property type="match status" value="1"/>
</dbReference>
<evidence type="ECO:0000256" key="7">
    <source>
        <dbReference type="SAM" id="Phobius"/>
    </source>
</evidence>
<dbReference type="Proteomes" id="UP000182350">
    <property type="component" value="Unassembled WGS sequence"/>
</dbReference>
<comment type="subcellular location">
    <subcellularLocation>
        <location evidence="1">Cell membrane</location>
        <topology evidence="1">Multi-pass membrane protein</topology>
    </subcellularLocation>
</comment>
<dbReference type="InterPro" id="IPR033480">
    <property type="entry name" value="sCache_2"/>
</dbReference>
<proteinExistence type="predicted"/>
<name>A0A1K1VYK7_9GAMM</name>
<dbReference type="NCBIfam" id="TIGR00254">
    <property type="entry name" value="GGDEF"/>
    <property type="match status" value="1"/>
</dbReference>
<dbReference type="SMART" id="SM00267">
    <property type="entry name" value="GGDEF"/>
    <property type="match status" value="1"/>
</dbReference>
<dbReference type="SMART" id="SM01049">
    <property type="entry name" value="Cache_2"/>
    <property type="match status" value="1"/>
</dbReference>
<dbReference type="OrthoDB" id="1673646at2"/>
<keyword evidence="5 7" id="KW-1133">Transmembrane helix</keyword>
<dbReference type="PANTHER" id="PTHR45138:SF25">
    <property type="entry name" value="GGDEF DOMAIN PROTEIN"/>
    <property type="match status" value="1"/>
</dbReference>
<sequence>MAFCALALMASTLYEIHKTRVHLQESYEQGTIFLVENAASLLNHYHQRHLSGELTLSQAQHEALQALSSIRFDRGNYIFVGDRDGISLANGVAELVGTNILDVRDPEGRYLVRELYQVAIEGGGFVHYLWPTPGKNDAFHLKSSYAVYFAPWEWTLGAGLNTTYLNQAIRQARLHSVLGSLAIFVLFSLLLLLSHLVVRYRNHAERQVEDARHRNPLTALPGNQPIAVELETRLAKGAGFVFAYVDLDQFKAFNDAYGYVRGDRLLSSLADLLQRHFSEQGEFVGHIGGDDFVLLCQKPDWQQRLSEMAKDFARVSQAFYSDENRKAGGINVRDRFGVERFFPFVSLSIGALTVASGSAARPEELTARVSELKIKAKALNYSCMLLQNPDGAIEQIRLLEEPELEPVAAQA</sequence>
<dbReference type="Pfam" id="PF00990">
    <property type="entry name" value="GGDEF"/>
    <property type="match status" value="1"/>
</dbReference>
<evidence type="ECO:0000256" key="5">
    <source>
        <dbReference type="ARBA" id="ARBA00022989"/>
    </source>
</evidence>
<keyword evidence="3" id="KW-1003">Cell membrane</keyword>
<evidence type="ECO:0000313" key="10">
    <source>
        <dbReference type="Proteomes" id="UP000182350"/>
    </source>
</evidence>
<dbReference type="EMBL" id="FPJW01000003">
    <property type="protein sequence ID" value="SFX30079.1"/>
    <property type="molecule type" value="Genomic_DNA"/>
</dbReference>
<dbReference type="Gene3D" id="3.30.70.270">
    <property type="match status" value="1"/>
</dbReference>
<dbReference type="Gene3D" id="3.30.450.20">
    <property type="entry name" value="PAS domain"/>
    <property type="match status" value="1"/>
</dbReference>
<dbReference type="InterPro" id="IPR029787">
    <property type="entry name" value="Nucleotide_cyclase"/>
</dbReference>
<evidence type="ECO:0000256" key="2">
    <source>
        <dbReference type="ARBA" id="ARBA00012528"/>
    </source>
</evidence>
<evidence type="ECO:0000256" key="3">
    <source>
        <dbReference type="ARBA" id="ARBA00022475"/>
    </source>
</evidence>
<keyword evidence="6 7" id="KW-0472">Membrane</keyword>
<dbReference type="AlphaFoldDB" id="A0A1K1VYK7"/>
<keyword evidence="4 7" id="KW-0812">Transmembrane</keyword>
<evidence type="ECO:0000313" key="9">
    <source>
        <dbReference type="EMBL" id="SFX30079.1"/>
    </source>
</evidence>
<dbReference type="GO" id="GO:1902201">
    <property type="term" value="P:negative regulation of bacterial-type flagellum-dependent cell motility"/>
    <property type="evidence" value="ECO:0007669"/>
    <property type="project" value="TreeGrafter"/>
</dbReference>
<accession>A0A1K1VYK7</accession>
<feature type="transmembrane region" description="Helical" evidence="7">
    <location>
        <begin position="177"/>
        <end position="198"/>
    </location>
</feature>
<dbReference type="GO" id="GO:0043709">
    <property type="term" value="P:cell adhesion involved in single-species biofilm formation"/>
    <property type="evidence" value="ECO:0007669"/>
    <property type="project" value="TreeGrafter"/>
</dbReference>
<dbReference type="PROSITE" id="PS50887">
    <property type="entry name" value="GGDEF"/>
    <property type="match status" value="1"/>
</dbReference>
<evidence type="ECO:0000256" key="4">
    <source>
        <dbReference type="ARBA" id="ARBA00022692"/>
    </source>
</evidence>
<dbReference type="GO" id="GO:0005886">
    <property type="term" value="C:plasma membrane"/>
    <property type="evidence" value="ECO:0007669"/>
    <property type="project" value="UniProtKB-SubCell"/>
</dbReference>
<reference evidence="9 10" key="1">
    <citation type="submission" date="2016-11" db="EMBL/GenBank/DDBJ databases">
        <authorList>
            <person name="Jaros S."/>
            <person name="Januszkiewicz K."/>
            <person name="Wedrychowicz H."/>
        </authorList>
    </citation>
    <scope>NUCLEOTIDE SEQUENCE [LARGE SCALE GENOMIC DNA]</scope>
    <source>
        <strain evidence="9 10">DSM 21637</strain>
    </source>
</reference>
<dbReference type="STRING" id="1122209.SAMN02745752_01152"/>
<gene>
    <name evidence="9" type="ORF">SAMN02745752_01152</name>
</gene>
<protein>
    <recommendedName>
        <fullName evidence="2">diguanylate cyclase</fullName>
        <ecNumber evidence="2">2.7.7.65</ecNumber>
    </recommendedName>
</protein>
<dbReference type="CDD" id="cd01949">
    <property type="entry name" value="GGDEF"/>
    <property type="match status" value="1"/>
</dbReference>
<dbReference type="InterPro" id="IPR000160">
    <property type="entry name" value="GGDEF_dom"/>
</dbReference>
<dbReference type="EC" id="2.7.7.65" evidence="2"/>
<dbReference type="SUPFAM" id="SSF55073">
    <property type="entry name" value="Nucleotide cyclase"/>
    <property type="match status" value="1"/>
</dbReference>
<keyword evidence="10" id="KW-1185">Reference proteome</keyword>
<dbReference type="InterPro" id="IPR050469">
    <property type="entry name" value="Diguanylate_Cyclase"/>
</dbReference>